<dbReference type="GO" id="GO:0005886">
    <property type="term" value="C:plasma membrane"/>
    <property type="evidence" value="ECO:0007669"/>
    <property type="project" value="UniProtKB-SubCell"/>
</dbReference>
<sequence length="292" mass="31349">MGRMPFSTWSEFGTWLLGAPLLILVTILIALITRWLAHRAIGTVVDNAVRRAESNKVTGAEKLLGFDTRRRQRALTLGSLLRSIATFVITTIAILTIMALLGLPLGPLLASAGVGGVALGFGAQSLVKDFLSGIFMIIEDQYGVGDVIDTGEATGTVEEVTLRVTRLRDANGVVWFIRNGEIVRIGNKSHGWAMSTIDLQVAATEDPGRVIALIEEVLQSVAVDEQWAPKLVEPPSVAGVESITGGTMTIRVFAKCLPGEQFGVAREIREREKAMFDTAGVKLPPLPYGPSS</sequence>
<evidence type="ECO:0000256" key="5">
    <source>
        <dbReference type="ARBA" id="ARBA00022989"/>
    </source>
</evidence>
<name>A0A516GCZ7_9MICO</name>
<keyword evidence="5 7" id="KW-1133">Transmembrane helix</keyword>
<dbReference type="SUPFAM" id="SSF50182">
    <property type="entry name" value="Sm-like ribonucleoproteins"/>
    <property type="match status" value="1"/>
</dbReference>
<dbReference type="PANTHER" id="PTHR30460">
    <property type="entry name" value="MODERATE CONDUCTANCE MECHANOSENSITIVE CHANNEL YBIO"/>
    <property type="match status" value="1"/>
</dbReference>
<evidence type="ECO:0000259" key="10">
    <source>
        <dbReference type="Pfam" id="PF21088"/>
    </source>
</evidence>
<proteinExistence type="inferred from homology"/>
<dbReference type="Gene3D" id="2.30.30.60">
    <property type="match status" value="1"/>
</dbReference>
<dbReference type="InterPro" id="IPR023408">
    <property type="entry name" value="MscS_beta-dom_sf"/>
</dbReference>
<evidence type="ECO:0000256" key="7">
    <source>
        <dbReference type="SAM" id="Phobius"/>
    </source>
</evidence>
<dbReference type="Pfam" id="PF21082">
    <property type="entry name" value="MS_channel_3rd"/>
    <property type="match status" value="1"/>
</dbReference>
<dbReference type="InterPro" id="IPR011066">
    <property type="entry name" value="MscS_channel_C_sf"/>
</dbReference>
<dbReference type="InterPro" id="IPR049278">
    <property type="entry name" value="MS_channel_C"/>
</dbReference>
<feature type="transmembrane region" description="Helical" evidence="7">
    <location>
        <begin position="79"/>
        <end position="102"/>
    </location>
</feature>
<keyword evidence="4 7" id="KW-0812">Transmembrane</keyword>
<dbReference type="InterPro" id="IPR006685">
    <property type="entry name" value="MscS_channel_2nd"/>
</dbReference>
<dbReference type="Gene3D" id="1.10.287.1260">
    <property type="match status" value="1"/>
</dbReference>
<evidence type="ECO:0000259" key="9">
    <source>
        <dbReference type="Pfam" id="PF21082"/>
    </source>
</evidence>
<protein>
    <submittedName>
        <fullName evidence="11">Mechanosensitive ion channel family protein</fullName>
    </submittedName>
</protein>
<comment type="subcellular location">
    <subcellularLocation>
        <location evidence="1">Cell membrane</location>
        <topology evidence="1">Multi-pass membrane protein</topology>
    </subcellularLocation>
</comment>
<evidence type="ECO:0000256" key="4">
    <source>
        <dbReference type="ARBA" id="ARBA00022692"/>
    </source>
</evidence>
<dbReference type="InterPro" id="IPR011014">
    <property type="entry name" value="MscS_channel_TM-2"/>
</dbReference>
<dbReference type="FunFam" id="2.30.30.60:FF:000001">
    <property type="entry name" value="MscS Mechanosensitive ion channel"/>
    <property type="match status" value="1"/>
</dbReference>
<dbReference type="Pfam" id="PF21088">
    <property type="entry name" value="MS_channel_1st"/>
    <property type="match status" value="1"/>
</dbReference>
<comment type="similarity">
    <text evidence="2">Belongs to the MscS (TC 1.A.23) family.</text>
</comment>
<dbReference type="InterPro" id="IPR010920">
    <property type="entry name" value="LSM_dom_sf"/>
</dbReference>
<organism evidence="11 12">
    <name type="scientific">Ornithinimicrobium ciconiae</name>
    <dbReference type="NCBI Taxonomy" id="2594265"/>
    <lineage>
        <taxon>Bacteria</taxon>
        <taxon>Bacillati</taxon>
        <taxon>Actinomycetota</taxon>
        <taxon>Actinomycetes</taxon>
        <taxon>Micrococcales</taxon>
        <taxon>Ornithinimicrobiaceae</taxon>
        <taxon>Ornithinimicrobium</taxon>
    </lineage>
</organism>
<dbReference type="OrthoDB" id="4638917at2"/>
<evidence type="ECO:0000256" key="6">
    <source>
        <dbReference type="ARBA" id="ARBA00023136"/>
    </source>
</evidence>
<keyword evidence="6 7" id="KW-0472">Membrane</keyword>
<evidence type="ECO:0000313" key="12">
    <source>
        <dbReference type="Proteomes" id="UP000315395"/>
    </source>
</evidence>
<evidence type="ECO:0000256" key="1">
    <source>
        <dbReference type="ARBA" id="ARBA00004651"/>
    </source>
</evidence>
<dbReference type="SUPFAM" id="SSF82861">
    <property type="entry name" value="Mechanosensitive channel protein MscS (YggB), transmembrane region"/>
    <property type="match status" value="1"/>
</dbReference>
<feature type="transmembrane region" description="Helical" evidence="7">
    <location>
        <begin position="108"/>
        <end position="127"/>
    </location>
</feature>
<evidence type="ECO:0000313" key="11">
    <source>
        <dbReference type="EMBL" id="QDO89377.1"/>
    </source>
</evidence>
<feature type="domain" description="Mechanosensitive ion channel MscS C-terminal" evidence="9">
    <location>
        <begin position="197"/>
        <end position="282"/>
    </location>
</feature>
<dbReference type="PANTHER" id="PTHR30460:SF0">
    <property type="entry name" value="MODERATE CONDUCTANCE MECHANOSENSITIVE CHANNEL YBIO"/>
    <property type="match status" value="1"/>
</dbReference>
<dbReference type="Proteomes" id="UP000315395">
    <property type="component" value="Chromosome"/>
</dbReference>
<feature type="domain" description="Mechanosensitive ion channel transmembrane helices 2/3" evidence="10">
    <location>
        <begin position="84"/>
        <end position="124"/>
    </location>
</feature>
<dbReference type="AlphaFoldDB" id="A0A516GCZ7"/>
<accession>A0A516GCZ7</accession>
<feature type="transmembrane region" description="Helical" evidence="7">
    <location>
        <begin position="12"/>
        <end position="32"/>
    </location>
</feature>
<evidence type="ECO:0000256" key="3">
    <source>
        <dbReference type="ARBA" id="ARBA00022475"/>
    </source>
</evidence>
<feature type="domain" description="Mechanosensitive ion channel MscS" evidence="8">
    <location>
        <begin position="126"/>
        <end position="188"/>
    </location>
</feature>
<dbReference type="InterPro" id="IPR045276">
    <property type="entry name" value="YbiO_bact"/>
</dbReference>
<reference evidence="11 12" key="1">
    <citation type="submission" date="2019-07" db="EMBL/GenBank/DDBJ databases">
        <title>complete genome sequencing of Ornithinimicrobium sp. H23M54.</title>
        <authorList>
            <person name="Bae J.-W."/>
            <person name="Lee S.-Y."/>
        </authorList>
    </citation>
    <scope>NUCLEOTIDE SEQUENCE [LARGE SCALE GENOMIC DNA]</scope>
    <source>
        <strain evidence="11 12">H23M54</strain>
    </source>
</reference>
<gene>
    <name evidence="11" type="ORF">FNH13_14420</name>
</gene>
<dbReference type="EMBL" id="CP041616">
    <property type="protein sequence ID" value="QDO89377.1"/>
    <property type="molecule type" value="Genomic_DNA"/>
</dbReference>
<dbReference type="SUPFAM" id="SSF82689">
    <property type="entry name" value="Mechanosensitive channel protein MscS (YggB), C-terminal domain"/>
    <property type="match status" value="1"/>
</dbReference>
<keyword evidence="12" id="KW-1185">Reference proteome</keyword>
<dbReference type="InterPro" id="IPR049142">
    <property type="entry name" value="MS_channel_1st"/>
</dbReference>
<dbReference type="KEGG" id="orz:FNH13_14420"/>
<dbReference type="Pfam" id="PF00924">
    <property type="entry name" value="MS_channel_2nd"/>
    <property type="match status" value="1"/>
</dbReference>
<keyword evidence="3" id="KW-1003">Cell membrane</keyword>
<evidence type="ECO:0000259" key="8">
    <source>
        <dbReference type="Pfam" id="PF00924"/>
    </source>
</evidence>
<dbReference type="GO" id="GO:0008381">
    <property type="term" value="F:mechanosensitive monoatomic ion channel activity"/>
    <property type="evidence" value="ECO:0007669"/>
    <property type="project" value="InterPro"/>
</dbReference>
<evidence type="ECO:0000256" key="2">
    <source>
        <dbReference type="ARBA" id="ARBA00008017"/>
    </source>
</evidence>
<dbReference type="Gene3D" id="3.30.70.100">
    <property type="match status" value="1"/>
</dbReference>